<dbReference type="Gene3D" id="1.10.8.60">
    <property type="match status" value="1"/>
</dbReference>
<evidence type="ECO:0000256" key="6">
    <source>
        <dbReference type="ARBA" id="ARBA00022723"/>
    </source>
</evidence>
<dbReference type="Pfam" id="PF22608">
    <property type="entry name" value="DNAX_ATPase_lid"/>
    <property type="match status" value="1"/>
</dbReference>
<dbReference type="Pfam" id="PF12169">
    <property type="entry name" value="DNA_pol3_gamma3"/>
    <property type="match status" value="1"/>
</dbReference>
<dbReference type="AlphaFoldDB" id="A0A9D1SHA6"/>
<dbReference type="InterPro" id="IPR001270">
    <property type="entry name" value="ClpA/B"/>
</dbReference>
<dbReference type="NCBIfam" id="TIGR02397">
    <property type="entry name" value="dnaX_nterm"/>
    <property type="match status" value="1"/>
</dbReference>
<reference evidence="14" key="1">
    <citation type="submission" date="2020-10" db="EMBL/GenBank/DDBJ databases">
        <authorList>
            <person name="Gilroy R."/>
        </authorList>
    </citation>
    <scope>NUCLEOTIDE SEQUENCE</scope>
    <source>
        <strain evidence="14">11687</strain>
    </source>
</reference>
<comment type="catalytic activity">
    <reaction evidence="11">
        <text>DNA(n) + a 2'-deoxyribonucleoside 5'-triphosphate = DNA(n+1) + diphosphate</text>
        <dbReference type="Rhea" id="RHEA:22508"/>
        <dbReference type="Rhea" id="RHEA-COMP:17339"/>
        <dbReference type="Rhea" id="RHEA-COMP:17340"/>
        <dbReference type="ChEBI" id="CHEBI:33019"/>
        <dbReference type="ChEBI" id="CHEBI:61560"/>
        <dbReference type="ChEBI" id="CHEBI:173112"/>
        <dbReference type="EC" id="2.7.7.7"/>
    </reaction>
</comment>
<dbReference type="CDD" id="cd00009">
    <property type="entry name" value="AAA"/>
    <property type="match status" value="1"/>
</dbReference>
<keyword evidence="3 14" id="KW-0808">Transferase</keyword>
<dbReference type="SMART" id="SM00382">
    <property type="entry name" value="AAA"/>
    <property type="match status" value="1"/>
</dbReference>
<comment type="caution">
    <text evidence="14">The sequence shown here is derived from an EMBL/GenBank/DDBJ whole genome shotgun (WGS) entry which is preliminary data.</text>
</comment>
<dbReference type="InterPro" id="IPR008921">
    <property type="entry name" value="DNA_pol3_clamp-load_cplx_C"/>
</dbReference>
<evidence type="ECO:0000256" key="1">
    <source>
        <dbReference type="ARBA" id="ARBA00006360"/>
    </source>
</evidence>
<dbReference type="SUPFAM" id="SSF52540">
    <property type="entry name" value="P-loop containing nucleoside triphosphate hydrolases"/>
    <property type="match status" value="1"/>
</dbReference>
<dbReference type="EC" id="2.7.7.7" evidence="2"/>
<feature type="compositionally biased region" description="Gly residues" evidence="12">
    <location>
        <begin position="508"/>
        <end position="523"/>
    </location>
</feature>
<feature type="domain" description="AAA+ ATPase" evidence="13">
    <location>
        <begin position="37"/>
        <end position="179"/>
    </location>
</feature>
<keyword evidence="5" id="KW-0235">DNA replication</keyword>
<evidence type="ECO:0000256" key="11">
    <source>
        <dbReference type="ARBA" id="ARBA00049244"/>
    </source>
</evidence>
<dbReference type="InterPro" id="IPR012763">
    <property type="entry name" value="DNA_pol_III_sug/sutau_N"/>
</dbReference>
<dbReference type="InterPro" id="IPR003593">
    <property type="entry name" value="AAA+_ATPase"/>
</dbReference>
<protein>
    <recommendedName>
        <fullName evidence="2">DNA-directed DNA polymerase</fullName>
        <ecNumber evidence="2">2.7.7.7</ecNumber>
    </recommendedName>
</protein>
<keyword evidence="6" id="KW-0479">Metal-binding</keyword>
<dbReference type="Pfam" id="PF13177">
    <property type="entry name" value="DNA_pol3_delta2"/>
    <property type="match status" value="1"/>
</dbReference>
<keyword evidence="8" id="KW-0862">Zinc</keyword>
<dbReference type="SUPFAM" id="SSF48019">
    <property type="entry name" value="post-AAA+ oligomerization domain-like"/>
    <property type="match status" value="1"/>
</dbReference>
<sequence>MAYLALYRRFRPVTLDDVVRQEHVVTVLKNQTETGRVGHAYLFCGPRGTGKTSVAKIFAAAINCEHPVNGSPCGKCAVCRALADPSNLDIVEIDAASNNGVDEMRDLREKVQYPPVAGKYKVYIVDEVHMLSTGAFNALLKTLEEPPAHAVFILATTEVQKIPATILSRCMRFDFKLIPQADLEARLKAILKEIGKTYEEEAVAAIARAGAGSVRDMLSLADTCVSYSAGKLTYEDVVSVLGGAGFRETGELCAAMLAGEAGTAFSLTEEILSGGKSVGMLLKDVLNFLNACSVAKMCRDAEKILALPADMFGAVSAIAQKTDGHRLLRATEIFADTENALRYSASPRIVFETAVMKAGMPAADYDIETLIARVSELEKRLDETPLRPQSPAAAAGRVPLSDGSEKEPAAEKKSALSRPLSGRTEREEPEFFASDDEAPPFDETPPPDEAVTGGNVYFDPGFLPEPARAEAGEEKGAAFTGPERPQAVASGRKKSAVGAEIRAERPVGGNGGVGTAGNAGGSGTESAAQGAGAAPLKPAVRASAVQGDARATFGSFLRALRKTAKNGVLFTLCMDLDCVYEGEKFVLYTESETIYASLTRPEHRALVEGALSAIGLGDFEIRLRGKEKDDFNKSLSELKEKFPGVKIDVK</sequence>
<evidence type="ECO:0000256" key="4">
    <source>
        <dbReference type="ARBA" id="ARBA00022695"/>
    </source>
</evidence>
<feature type="compositionally biased region" description="Acidic residues" evidence="12">
    <location>
        <begin position="427"/>
        <end position="440"/>
    </location>
</feature>
<evidence type="ECO:0000256" key="2">
    <source>
        <dbReference type="ARBA" id="ARBA00012417"/>
    </source>
</evidence>
<keyword evidence="10" id="KW-0239">DNA-directed DNA polymerase</keyword>
<comment type="similarity">
    <text evidence="1">Belongs to the DnaX/STICHEL family.</text>
</comment>
<evidence type="ECO:0000313" key="14">
    <source>
        <dbReference type="EMBL" id="HIU59647.1"/>
    </source>
</evidence>
<dbReference type="InterPro" id="IPR022754">
    <property type="entry name" value="DNA_pol_III_gamma-3"/>
</dbReference>
<dbReference type="GO" id="GO:0046872">
    <property type="term" value="F:metal ion binding"/>
    <property type="evidence" value="ECO:0007669"/>
    <property type="project" value="UniProtKB-KW"/>
</dbReference>
<evidence type="ECO:0000256" key="5">
    <source>
        <dbReference type="ARBA" id="ARBA00022705"/>
    </source>
</evidence>
<dbReference type="GO" id="GO:0003887">
    <property type="term" value="F:DNA-directed DNA polymerase activity"/>
    <property type="evidence" value="ECO:0007669"/>
    <property type="project" value="UniProtKB-KW"/>
</dbReference>
<evidence type="ECO:0000259" key="13">
    <source>
        <dbReference type="SMART" id="SM00382"/>
    </source>
</evidence>
<accession>A0A9D1SHA6</accession>
<dbReference type="GO" id="GO:0003677">
    <property type="term" value="F:DNA binding"/>
    <property type="evidence" value="ECO:0007669"/>
    <property type="project" value="InterPro"/>
</dbReference>
<evidence type="ECO:0000256" key="10">
    <source>
        <dbReference type="ARBA" id="ARBA00022932"/>
    </source>
</evidence>
<evidence type="ECO:0000256" key="12">
    <source>
        <dbReference type="SAM" id="MobiDB-lite"/>
    </source>
</evidence>
<feature type="compositionally biased region" description="Basic and acidic residues" evidence="12">
    <location>
        <begin position="403"/>
        <end position="414"/>
    </location>
</feature>
<dbReference type="NCBIfam" id="NF004046">
    <property type="entry name" value="PRK05563.1"/>
    <property type="match status" value="1"/>
</dbReference>
<dbReference type="PANTHER" id="PTHR11669:SF0">
    <property type="entry name" value="PROTEIN STICHEL-LIKE 2"/>
    <property type="match status" value="1"/>
</dbReference>
<evidence type="ECO:0000256" key="9">
    <source>
        <dbReference type="ARBA" id="ARBA00022840"/>
    </source>
</evidence>
<evidence type="ECO:0000256" key="7">
    <source>
        <dbReference type="ARBA" id="ARBA00022741"/>
    </source>
</evidence>
<dbReference type="PANTHER" id="PTHR11669">
    <property type="entry name" value="REPLICATION FACTOR C / DNA POLYMERASE III GAMMA-TAU SUBUNIT"/>
    <property type="match status" value="1"/>
</dbReference>
<evidence type="ECO:0000313" key="15">
    <source>
        <dbReference type="Proteomes" id="UP000824081"/>
    </source>
</evidence>
<keyword evidence="7" id="KW-0547">Nucleotide-binding</keyword>
<dbReference type="InterPro" id="IPR027417">
    <property type="entry name" value="P-loop_NTPase"/>
</dbReference>
<dbReference type="InterPro" id="IPR050238">
    <property type="entry name" value="DNA_Rep/Repair_Clamp_Loader"/>
</dbReference>
<dbReference type="InterPro" id="IPR045085">
    <property type="entry name" value="HLD_clamp_pol_III_gamma_tau"/>
</dbReference>
<evidence type="ECO:0000256" key="8">
    <source>
        <dbReference type="ARBA" id="ARBA00022833"/>
    </source>
</evidence>
<feature type="compositionally biased region" description="Basic and acidic residues" evidence="12">
    <location>
        <begin position="467"/>
        <end position="476"/>
    </location>
</feature>
<organism evidence="14 15">
    <name type="scientific">Candidatus Scatosoma pullistercoris</name>
    <dbReference type="NCBI Taxonomy" id="2840934"/>
    <lineage>
        <taxon>Bacteria</taxon>
        <taxon>Bacillati</taxon>
        <taxon>Bacillota</taxon>
        <taxon>Clostridia</taxon>
        <taxon>Candidatus Scatosoma</taxon>
    </lineage>
</organism>
<dbReference type="Proteomes" id="UP000824081">
    <property type="component" value="Unassembled WGS sequence"/>
</dbReference>
<reference evidence="14" key="2">
    <citation type="journal article" date="2021" name="PeerJ">
        <title>Extensive microbial diversity within the chicken gut microbiome revealed by metagenomics and culture.</title>
        <authorList>
            <person name="Gilroy R."/>
            <person name="Ravi A."/>
            <person name="Getino M."/>
            <person name="Pursley I."/>
            <person name="Horton D.L."/>
            <person name="Alikhan N.F."/>
            <person name="Baker D."/>
            <person name="Gharbi K."/>
            <person name="Hall N."/>
            <person name="Watson M."/>
            <person name="Adriaenssens E.M."/>
            <person name="Foster-Nyarko E."/>
            <person name="Jarju S."/>
            <person name="Secka A."/>
            <person name="Antonio M."/>
            <person name="Oren A."/>
            <person name="Chaudhuri R.R."/>
            <person name="La Ragione R."/>
            <person name="Hildebrand F."/>
            <person name="Pallen M.J."/>
        </authorList>
    </citation>
    <scope>NUCLEOTIDE SEQUENCE</scope>
    <source>
        <strain evidence="14">11687</strain>
    </source>
</reference>
<dbReference type="EMBL" id="DVMZ01000166">
    <property type="protein sequence ID" value="HIU59647.1"/>
    <property type="molecule type" value="Genomic_DNA"/>
</dbReference>
<gene>
    <name evidence="14" type="primary">dnaX</name>
    <name evidence="14" type="ORF">IAC57_06025</name>
</gene>
<feature type="region of interest" description="Disordered" evidence="12">
    <location>
        <begin position="382"/>
        <end position="532"/>
    </location>
</feature>
<dbReference type="FunFam" id="3.40.50.300:FF:000014">
    <property type="entry name" value="DNA polymerase III subunit gamma/tau"/>
    <property type="match status" value="1"/>
</dbReference>
<dbReference type="PRINTS" id="PR00300">
    <property type="entry name" value="CLPPROTEASEA"/>
</dbReference>
<keyword evidence="4 14" id="KW-0548">Nucleotidyltransferase</keyword>
<keyword evidence="9" id="KW-0067">ATP-binding</keyword>
<evidence type="ECO:0000256" key="3">
    <source>
        <dbReference type="ARBA" id="ARBA00022679"/>
    </source>
</evidence>
<dbReference type="Gene3D" id="3.40.50.300">
    <property type="entry name" value="P-loop containing nucleotide triphosphate hydrolases"/>
    <property type="match status" value="1"/>
</dbReference>
<name>A0A9D1SHA6_9FIRM</name>
<dbReference type="GO" id="GO:0005524">
    <property type="term" value="F:ATP binding"/>
    <property type="evidence" value="ECO:0007669"/>
    <property type="project" value="UniProtKB-KW"/>
</dbReference>
<dbReference type="GO" id="GO:0006261">
    <property type="term" value="P:DNA-templated DNA replication"/>
    <property type="evidence" value="ECO:0007669"/>
    <property type="project" value="TreeGrafter"/>
</dbReference>
<dbReference type="GO" id="GO:0009360">
    <property type="term" value="C:DNA polymerase III complex"/>
    <property type="evidence" value="ECO:0007669"/>
    <property type="project" value="InterPro"/>
</dbReference>
<dbReference type="Gene3D" id="1.20.272.10">
    <property type="match status" value="1"/>
</dbReference>
<proteinExistence type="inferred from homology"/>